<dbReference type="PROSITE" id="PS51892">
    <property type="entry name" value="SUBTILASE"/>
    <property type="match status" value="1"/>
</dbReference>
<keyword evidence="2 6" id="KW-0645">Protease</keyword>
<evidence type="ECO:0000259" key="11">
    <source>
        <dbReference type="Pfam" id="PF05922"/>
    </source>
</evidence>
<feature type="compositionally biased region" description="Basic and acidic residues" evidence="8">
    <location>
        <begin position="430"/>
        <end position="447"/>
    </location>
</feature>
<feature type="active site" description="Charge relay system" evidence="5 6">
    <location>
        <position position="194"/>
    </location>
</feature>
<name>A0ABD4XTR1_9CHLR</name>
<dbReference type="InterPro" id="IPR022398">
    <property type="entry name" value="Peptidase_S8_His-AS"/>
</dbReference>
<dbReference type="SUPFAM" id="SSF54897">
    <property type="entry name" value="Protease propeptides/inhibitors"/>
    <property type="match status" value="1"/>
</dbReference>
<organism evidence="12 13">
    <name type="scientific">Candidatus Lucifugimonas marina</name>
    <dbReference type="NCBI Taxonomy" id="3038979"/>
    <lineage>
        <taxon>Bacteria</taxon>
        <taxon>Bacillati</taxon>
        <taxon>Chloroflexota</taxon>
        <taxon>Dehalococcoidia</taxon>
        <taxon>SAR202 cluster</taxon>
        <taxon>Candidatus Lucifugimonadales</taxon>
        <taxon>Candidatus Lucifugimonadaceae</taxon>
        <taxon>Candidatus Lucifugimonas</taxon>
    </lineage>
</organism>
<evidence type="ECO:0000256" key="3">
    <source>
        <dbReference type="ARBA" id="ARBA00022801"/>
    </source>
</evidence>
<dbReference type="GO" id="GO:0004252">
    <property type="term" value="F:serine-type endopeptidase activity"/>
    <property type="evidence" value="ECO:0007669"/>
    <property type="project" value="UniProtKB-UniRule"/>
</dbReference>
<keyword evidence="3 6" id="KW-0378">Hydrolase</keyword>
<dbReference type="AlphaFoldDB" id="A0ABD4XTR1"/>
<dbReference type="EMBL" id="WMBE01000005">
    <property type="protein sequence ID" value="MDG0867971.1"/>
    <property type="molecule type" value="Genomic_DNA"/>
</dbReference>
<dbReference type="RefSeq" id="WP_342836005.1">
    <property type="nucleotide sequence ID" value="NZ_WMBE01000005.1"/>
</dbReference>
<dbReference type="Proteomes" id="UP001321249">
    <property type="component" value="Unassembled WGS sequence"/>
</dbReference>
<accession>A0ABD4XTR1</accession>
<dbReference type="InterPro" id="IPR015500">
    <property type="entry name" value="Peptidase_S8_subtilisin-rel"/>
</dbReference>
<evidence type="ECO:0000313" key="12">
    <source>
        <dbReference type="EMBL" id="MDG0867971.1"/>
    </source>
</evidence>
<dbReference type="InterPro" id="IPR023828">
    <property type="entry name" value="Peptidase_S8_Ser-AS"/>
</dbReference>
<dbReference type="InterPro" id="IPR010259">
    <property type="entry name" value="S8pro/Inhibitor_I9"/>
</dbReference>
<gene>
    <name evidence="12" type="ORF">GKO46_12950</name>
</gene>
<comment type="caution">
    <text evidence="12">The sequence shown here is derived from an EMBL/GenBank/DDBJ whole genome shotgun (WGS) entry which is preliminary data.</text>
</comment>
<dbReference type="PRINTS" id="PR00723">
    <property type="entry name" value="SUBTILISIN"/>
</dbReference>
<protein>
    <submittedName>
        <fullName evidence="12">S8 family serine peptidase</fullName>
    </submittedName>
</protein>
<evidence type="ECO:0000256" key="9">
    <source>
        <dbReference type="SAM" id="SignalP"/>
    </source>
</evidence>
<dbReference type="SUPFAM" id="SSF49373">
    <property type="entry name" value="Invasin/intimin cell-adhesion fragments"/>
    <property type="match status" value="1"/>
</dbReference>
<evidence type="ECO:0000256" key="6">
    <source>
        <dbReference type="PROSITE-ProRule" id="PRU01240"/>
    </source>
</evidence>
<dbReference type="PROSITE" id="PS00136">
    <property type="entry name" value="SUBTILASE_ASP"/>
    <property type="match status" value="1"/>
</dbReference>
<proteinExistence type="inferred from homology"/>
<evidence type="ECO:0000256" key="1">
    <source>
        <dbReference type="ARBA" id="ARBA00011073"/>
    </source>
</evidence>
<reference evidence="12 13" key="1">
    <citation type="submission" date="2019-11" db="EMBL/GenBank/DDBJ databases">
        <authorList>
            <person name="Cho J.-C."/>
        </authorList>
    </citation>
    <scope>NUCLEOTIDE SEQUENCE [LARGE SCALE GENOMIC DNA]</scope>
    <source>
        <strain evidence="12 13">JH702</strain>
    </source>
</reference>
<dbReference type="InterPro" id="IPR000209">
    <property type="entry name" value="Peptidase_S8/S53_dom"/>
</dbReference>
<dbReference type="Gene3D" id="3.30.70.80">
    <property type="entry name" value="Peptidase S8 propeptide/proteinase inhibitor I9"/>
    <property type="match status" value="1"/>
</dbReference>
<dbReference type="PANTHER" id="PTHR43806">
    <property type="entry name" value="PEPTIDASE S8"/>
    <property type="match status" value="1"/>
</dbReference>
<feature type="region of interest" description="Disordered" evidence="8">
    <location>
        <begin position="426"/>
        <end position="509"/>
    </location>
</feature>
<evidence type="ECO:0000256" key="4">
    <source>
        <dbReference type="ARBA" id="ARBA00022825"/>
    </source>
</evidence>
<sequence length="608" mass="61769">MSRNDWKKWLSIGLGTLLVAFAATSGSTEQASAFQATTTVPPSHVVVLEGHVDIDDFAAAQGLSIAAGFNSAFNGFAANLPPGIVNHLENHPDVLSVEENRIFTVDPSGVELLGGDVSTTSTQQIPVGISRIGATSSTVANIDGVDERVPVTVAVLDTGVDGSHPDLNVNTALSVDCSSGVFCVTGVASDPNGHGTHVSGTIGALDNSEGVVGVAPGAEIVSVRVCDSGGSCSLSAILLGHQYIDSISDQVAVTNISLGGVGWSSAWRTALTNNVNNGVVTVVAAGNSARDLYGGDNLVGDGDESIPAAFPEAMAVSAMVDRDGVSGGLDPLYSNGYDDAPATFTNYGLAQLPSNPVVSSGASIDVAAPGVNVLSTYPGGVYAYMTGTSMASPHAAGVAALYVTANGRASDGTAAAEVRQALIDAGSPMDDWRPDSVDVDYDKDPNHEPLISGDISGESTPEPTPEPEPTPAPEPTPTPEPSPTPEPTPAPEPTPTPEPSPTPEPADPAVLTVATSDSNYVNQDFVYITVSLESFDGDSVSGIAVVISISGEKGNAKVIQATTDSSGSATVKTKLNTRRTGCGQYDVSATATDAQNNELSADTSFIVC</sequence>
<evidence type="ECO:0000259" key="10">
    <source>
        <dbReference type="Pfam" id="PF00082"/>
    </source>
</evidence>
<dbReference type="Gene3D" id="3.40.50.200">
    <property type="entry name" value="Peptidase S8/S53 domain"/>
    <property type="match status" value="1"/>
</dbReference>
<evidence type="ECO:0000256" key="2">
    <source>
        <dbReference type="ARBA" id="ARBA00022670"/>
    </source>
</evidence>
<dbReference type="InterPro" id="IPR050131">
    <property type="entry name" value="Peptidase_S8_subtilisin-like"/>
</dbReference>
<dbReference type="PROSITE" id="PS00138">
    <property type="entry name" value="SUBTILASE_SER"/>
    <property type="match status" value="1"/>
</dbReference>
<dbReference type="InterPro" id="IPR008964">
    <property type="entry name" value="Invasin/intimin_cell_adhesion"/>
</dbReference>
<comment type="similarity">
    <text evidence="1 6 7">Belongs to the peptidase S8 family.</text>
</comment>
<dbReference type="InterPro" id="IPR037045">
    <property type="entry name" value="S8pro/Inhibitor_I9_sf"/>
</dbReference>
<dbReference type="Pfam" id="PF05922">
    <property type="entry name" value="Inhibitor_I9"/>
    <property type="match status" value="1"/>
</dbReference>
<evidence type="ECO:0000313" key="13">
    <source>
        <dbReference type="Proteomes" id="UP001321249"/>
    </source>
</evidence>
<feature type="active site" description="Charge relay system" evidence="5 6">
    <location>
        <position position="389"/>
    </location>
</feature>
<dbReference type="GO" id="GO:0006508">
    <property type="term" value="P:proteolysis"/>
    <property type="evidence" value="ECO:0007669"/>
    <property type="project" value="UniProtKB-KW"/>
</dbReference>
<dbReference type="Pfam" id="PF00082">
    <property type="entry name" value="Peptidase_S8"/>
    <property type="match status" value="1"/>
</dbReference>
<feature type="active site" description="Charge relay system" evidence="5 6">
    <location>
        <position position="157"/>
    </location>
</feature>
<keyword evidence="9" id="KW-0732">Signal</keyword>
<dbReference type="InterPro" id="IPR036852">
    <property type="entry name" value="Peptidase_S8/S53_dom_sf"/>
</dbReference>
<evidence type="ECO:0000256" key="7">
    <source>
        <dbReference type="RuleBase" id="RU003355"/>
    </source>
</evidence>
<keyword evidence="4 6" id="KW-0720">Serine protease</keyword>
<dbReference type="SUPFAM" id="SSF52743">
    <property type="entry name" value="Subtilisin-like"/>
    <property type="match status" value="1"/>
</dbReference>
<evidence type="ECO:0000256" key="5">
    <source>
        <dbReference type="PIRSR" id="PIRSR615500-1"/>
    </source>
</evidence>
<evidence type="ECO:0000256" key="8">
    <source>
        <dbReference type="SAM" id="MobiDB-lite"/>
    </source>
</evidence>
<dbReference type="PROSITE" id="PS00137">
    <property type="entry name" value="SUBTILASE_HIS"/>
    <property type="match status" value="1"/>
</dbReference>
<feature type="domain" description="Inhibitor I9" evidence="11">
    <location>
        <begin position="64"/>
        <end position="103"/>
    </location>
</feature>
<feature type="domain" description="Peptidase S8/S53" evidence="10">
    <location>
        <begin position="151"/>
        <end position="425"/>
    </location>
</feature>
<feature type="compositionally biased region" description="Pro residues" evidence="8">
    <location>
        <begin position="462"/>
        <end position="506"/>
    </location>
</feature>
<feature type="signal peptide" evidence="9">
    <location>
        <begin position="1"/>
        <end position="22"/>
    </location>
</feature>
<dbReference type="InterPro" id="IPR023827">
    <property type="entry name" value="Peptidase_S8_Asp-AS"/>
</dbReference>
<feature type="chain" id="PRO_5044778615" evidence="9">
    <location>
        <begin position="23"/>
        <end position="608"/>
    </location>
</feature>
<dbReference type="PANTHER" id="PTHR43806:SF11">
    <property type="entry name" value="CEREVISIN-RELATED"/>
    <property type="match status" value="1"/>
</dbReference>